<dbReference type="OrthoDB" id="9764808at2"/>
<reference evidence="2 3" key="1">
    <citation type="submission" date="2016-10" db="EMBL/GenBank/DDBJ databases">
        <authorList>
            <person name="de Groot N.N."/>
        </authorList>
    </citation>
    <scope>NUCLEOTIDE SEQUENCE [LARGE SCALE GENOMIC DNA]</scope>
    <source>
        <strain evidence="2 3">DSM 18438</strain>
    </source>
</reference>
<dbReference type="EMBL" id="FOLH01000001">
    <property type="protein sequence ID" value="SFB91580.1"/>
    <property type="molecule type" value="Genomic_DNA"/>
</dbReference>
<dbReference type="STRING" id="1122252.SAMN05660443_0912"/>
<dbReference type="PROSITE" id="PS51832">
    <property type="entry name" value="HD_GYP"/>
    <property type="match status" value="1"/>
</dbReference>
<proteinExistence type="predicted"/>
<organism evidence="2 3">
    <name type="scientific">Marinospirillum celere</name>
    <dbReference type="NCBI Taxonomy" id="1122252"/>
    <lineage>
        <taxon>Bacteria</taxon>
        <taxon>Pseudomonadati</taxon>
        <taxon>Pseudomonadota</taxon>
        <taxon>Gammaproteobacteria</taxon>
        <taxon>Oceanospirillales</taxon>
        <taxon>Oceanospirillaceae</taxon>
        <taxon>Marinospirillum</taxon>
    </lineage>
</organism>
<gene>
    <name evidence="2" type="ORF">SAMN05660443_0912</name>
</gene>
<sequence>MLEKLRPGELTVGKRTTMDIYTKGGRLLLSKGAHIANDQQVEVLMERGLVKRDPSDRQDYSSDFKPFRYSANVNPFLEIEELESQLETAFKQIKSQNAAAPDVFYRKIHSISSQLLGLAERAPEALLGTVHWPRQDEVPYSIHHPIQCAVLLAVISKKINFHGERLFSTLAAALTQNLGMLHFHDKLNRQKTPLTEEQNEAIRHHPQRSVEFLERMKITDPIWLQAVRDHHERLDGSGYPESKTEQDICNEAKLIALADIYVALISNREYRDALSVKQALRQIFSERGTLVGPGLTKLFLNQIGIYPPGTPVKLANGDTAVVTKRGVNINHPVCAGIRAISGQVYMHPPPRDTSDPQYAVQEIVSAEVLKPLQPFLFWGVHVRKAIEL</sequence>
<dbReference type="InterPro" id="IPR003607">
    <property type="entry name" value="HD/PDEase_dom"/>
</dbReference>
<dbReference type="Pfam" id="PF13487">
    <property type="entry name" value="HD_5"/>
    <property type="match status" value="1"/>
</dbReference>
<evidence type="ECO:0000259" key="1">
    <source>
        <dbReference type="PROSITE" id="PS51832"/>
    </source>
</evidence>
<dbReference type="SUPFAM" id="SSF109604">
    <property type="entry name" value="HD-domain/PDEase-like"/>
    <property type="match status" value="1"/>
</dbReference>
<dbReference type="InterPro" id="IPR037522">
    <property type="entry name" value="HD_GYP_dom"/>
</dbReference>
<accession>A0A1I1F337</accession>
<evidence type="ECO:0000313" key="3">
    <source>
        <dbReference type="Proteomes" id="UP000199058"/>
    </source>
</evidence>
<dbReference type="GO" id="GO:0008081">
    <property type="term" value="F:phosphoric diester hydrolase activity"/>
    <property type="evidence" value="ECO:0007669"/>
    <property type="project" value="UniProtKB-ARBA"/>
</dbReference>
<dbReference type="PANTHER" id="PTHR43155">
    <property type="entry name" value="CYCLIC DI-GMP PHOSPHODIESTERASE PA4108-RELATED"/>
    <property type="match status" value="1"/>
</dbReference>
<dbReference type="AlphaFoldDB" id="A0A1I1F337"/>
<keyword evidence="3" id="KW-1185">Reference proteome</keyword>
<dbReference type="Gene3D" id="1.10.3210.10">
    <property type="entry name" value="Hypothetical protein af1432"/>
    <property type="match status" value="1"/>
</dbReference>
<dbReference type="RefSeq" id="WP_091959754.1">
    <property type="nucleotide sequence ID" value="NZ_FOLH01000001.1"/>
</dbReference>
<name>A0A1I1F337_9GAMM</name>
<protein>
    <submittedName>
        <fullName evidence="2">HD domain-containing protein</fullName>
    </submittedName>
</protein>
<feature type="domain" description="HD-GYP" evidence="1">
    <location>
        <begin position="119"/>
        <end position="315"/>
    </location>
</feature>
<dbReference type="Proteomes" id="UP000199058">
    <property type="component" value="Unassembled WGS sequence"/>
</dbReference>
<evidence type="ECO:0000313" key="2">
    <source>
        <dbReference type="EMBL" id="SFB91580.1"/>
    </source>
</evidence>
<dbReference type="PANTHER" id="PTHR43155:SF2">
    <property type="entry name" value="CYCLIC DI-GMP PHOSPHODIESTERASE PA4108"/>
    <property type="match status" value="1"/>
</dbReference>
<dbReference type="CDD" id="cd00077">
    <property type="entry name" value="HDc"/>
    <property type="match status" value="1"/>
</dbReference>